<dbReference type="CDD" id="cd07996">
    <property type="entry name" value="WGR_MMR_like"/>
    <property type="match status" value="1"/>
</dbReference>
<dbReference type="Proteomes" id="UP000012160">
    <property type="component" value="Unassembled WGS sequence"/>
</dbReference>
<dbReference type="InterPro" id="IPR008893">
    <property type="entry name" value="WGR_domain"/>
</dbReference>
<reference evidence="3 4" key="1">
    <citation type="submission" date="2013-01" db="EMBL/GenBank/DDBJ databases">
        <authorList>
            <person name="Harkins D.M."/>
            <person name="Durkin A.S."/>
            <person name="Brinkac L.M."/>
            <person name="Haft D.H."/>
            <person name="Selengut J.D."/>
            <person name="Sanka R."/>
            <person name="DePew J."/>
            <person name="Purushe J."/>
            <person name="Matthias M.A."/>
            <person name="Vinetz J.M."/>
            <person name="Sutton G.G."/>
            <person name="Nierman W.C."/>
            <person name="Fouts D.E."/>
        </authorList>
    </citation>
    <scope>NUCLEOTIDE SEQUENCE [LARGE SCALE GENOMIC DNA]</scope>
    <source>
        <strain evidence="3 4">ZUN179</strain>
    </source>
</reference>
<dbReference type="PANTHER" id="PTHR30634:SF13">
    <property type="entry name" value="PROTEIN YEHF"/>
    <property type="match status" value="1"/>
</dbReference>
<proteinExistence type="predicted"/>
<dbReference type="Pfam" id="PF05406">
    <property type="entry name" value="WGR"/>
    <property type="match status" value="1"/>
</dbReference>
<dbReference type="RefSeq" id="WP_004486590.1">
    <property type="nucleotide sequence ID" value="NZ_AHOQ02000049.1"/>
</dbReference>
<dbReference type="InterPro" id="IPR050458">
    <property type="entry name" value="LolB"/>
</dbReference>
<dbReference type="AlphaFoldDB" id="M6URQ9"/>
<feature type="region of interest" description="Disordered" evidence="1">
    <location>
        <begin position="29"/>
        <end position="54"/>
    </location>
</feature>
<protein>
    <submittedName>
        <fullName evidence="3">WGR domain protein</fullName>
    </submittedName>
</protein>
<gene>
    <name evidence="3" type="ORF">LEP1GSC187_2516</name>
</gene>
<name>M6URQ9_9LEPT</name>
<evidence type="ECO:0000256" key="1">
    <source>
        <dbReference type="SAM" id="MobiDB-lite"/>
    </source>
</evidence>
<dbReference type="PROSITE" id="PS51977">
    <property type="entry name" value="WGR"/>
    <property type="match status" value="1"/>
</dbReference>
<organism evidence="3 4">
    <name type="scientific">Leptospira santarosai str. ZUN179</name>
    <dbReference type="NCBI Taxonomy" id="1049985"/>
    <lineage>
        <taxon>Bacteria</taxon>
        <taxon>Pseudomonadati</taxon>
        <taxon>Spirochaetota</taxon>
        <taxon>Spirochaetia</taxon>
        <taxon>Leptospirales</taxon>
        <taxon>Leptospiraceae</taxon>
        <taxon>Leptospira</taxon>
    </lineage>
</organism>
<evidence type="ECO:0000313" key="3">
    <source>
        <dbReference type="EMBL" id="EMO43734.1"/>
    </source>
</evidence>
<dbReference type="PANTHER" id="PTHR30634">
    <property type="entry name" value="OUTER MEMBRANE LOLAB LIPOPROTEIN INSERTION APPARATUS"/>
    <property type="match status" value="1"/>
</dbReference>
<feature type="domain" description="WGR" evidence="2">
    <location>
        <begin position="1"/>
        <end position="93"/>
    </location>
</feature>
<comment type="caution">
    <text evidence="3">The sequence shown here is derived from an EMBL/GenBank/DDBJ whole genome shotgun (WGS) entry which is preliminary data.</text>
</comment>
<sequence length="626" mass="71652">MKHRLTFKDDKSDKFWNIEIDGTSFTVTYGKTGTKNNSTRSLSTDRSAGQTQTKTFDSEEKCLKEAKKLLNEKLKKGYVEGKTKSPVKSSSSANDRATEKITKSENGYLQEWETIVKSKDLPKALVRHFSYLADTKGYQSILNSIFNQVEKVQIEPEGLVLLFKKGFKLIAGPPGDLKKYNKWPKTFQEKMAYHSTLAFIDTNDMGIILQEVDLDPIDDLELDTTELNEYPLQSIKIPMSDFSDCWLYHPKEKNSSNEPALVFYDHGGILNYTNDFNIGAAFLKRSAKLLGLNFESANKTETNQLEVKKAGTLALPDSIKIRYVRSFVFPEKKLIVAKVDSQAANSDRLVYYDIQNPAQPTLIQHEKSISFEKARIQEDTLELIRSQGISFIKLENGKFHPLKKINEAMEGAKVYEDKIYFSNSITKWYGLHVYDLKTDTVLKLDDAFDKYKSHIGAADICIREDLLWLVGQDEVILYQLQGSSVKRLILKSHNTIFEPEVIAMLDKNRIVVADRNEDPDEGFALHWIVYSDKKINTSVRLFPKKGIVAWQYFQNRFYFVLLSKAKNKNNYSFAIWQPDTNSTKEYQLPALACEEHFANGVCGVFMEKQKGYLYKNDGEILTITGF</sequence>
<dbReference type="EMBL" id="AHOQ02000049">
    <property type="protein sequence ID" value="EMO43734.1"/>
    <property type="molecule type" value="Genomic_DNA"/>
</dbReference>
<evidence type="ECO:0000313" key="4">
    <source>
        <dbReference type="Proteomes" id="UP000012160"/>
    </source>
</evidence>
<evidence type="ECO:0000259" key="2">
    <source>
        <dbReference type="PROSITE" id="PS51977"/>
    </source>
</evidence>
<dbReference type="SMART" id="SM00773">
    <property type="entry name" value="WGR"/>
    <property type="match status" value="1"/>
</dbReference>
<accession>M6URQ9</accession>
<dbReference type="SUPFAM" id="SSF69304">
    <property type="entry name" value="Tricorn protease N-terminal domain"/>
    <property type="match status" value="1"/>
</dbReference>
<dbReference type="Gene3D" id="2.20.140.10">
    <property type="entry name" value="WGR domain"/>
    <property type="match status" value="1"/>
</dbReference>
<dbReference type="InterPro" id="IPR049809">
    <property type="entry name" value="YehF/YfeS-like_WGR"/>
</dbReference>